<protein>
    <submittedName>
        <fullName evidence="1">Uncharacterized protein</fullName>
    </submittedName>
</protein>
<gene>
    <name evidence="1" type="ORF">DSO57_1031394</name>
</gene>
<evidence type="ECO:0000313" key="1">
    <source>
        <dbReference type="EMBL" id="KAJ9083770.1"/>
    </source>
</evidence>
<proteinExistence type="predicted"/>
<accession>A0ACC2U9Q0</accession>
<sequence>MSSLVKSTEEMIHYACDMELNFPATWNPDHLLEIQEDCHESIEDPLNQDNLKEFNDAPEEKINEALSSLARVGINATKNVLPLIVAKLFDTKVRLIFEISAAYYRVAQLRFGDNIPLIIYQSLVLKLTKSVESFLVQELRILDEDAGYIAEMITDDPAIVSKRTECNDRLKRLREVRKNIFS</sequence>
<dbReference type="Proteomes" id="UP001165960">
    <property type="component" value="Unassembled WGS sequence"/>
</dbReference>
<organism evidence="1 2">
    <name type="scientific">Entomophthora muscae</name>
    <dbReference type="NCBI Taxonomy" id="34485"/>
    <lineage>
        <taxon>Eukaryota</taxon>
        <taxon>Fungi</taxon>
        <taxon>Fungi incertae sedis</taxon>
        <taxon>Zoopagomycota</taxon>
        <taxon>Entomophthoromycotina</taxon>
        <taxon>Entomophthoromycetes</taxon>
        <taxon>Entomophthorales</taxon>
        <taxon>Entomophthoraceae</taxon>
        <taxon>Entomophthora</taxon>
    </lineage>
</organism>
<dbReference type="EMBL" id="QTSX02000935">
    <property type="protein sequence ID" value="KAJ9083770.1"/>
    <property type="molecule type" value="Genomic_DNA"/>
</dbReference>
<keyword evidence="2" id="KW-1185">Reference proteome</keyword>
<name>A0ACC2U9Q0_9FUNG</name>
<reference evidence="1" key="1">
    <citation type="submission" date="2022-04" db="EMBL/GenBank/DDBJ databases">
        <title>Genome of the entomopathogenic fungus Entomophthora muscae.</title>
        <authorList>
            <person name="Elya C."/>
            <person name="Lovett B.R."/>
            <person name="Lee E."/>
            <person name="Macias A.M."/>
            <person name="Hajek A.E."/>
            <person name="De Bivort B.L."/>
            <person name="Kasson M.T."/>
            <person name="De Fine Licht H.H."/>
            <person name="Stajich J.E."/>
        </authorList>
    </citation>
    <scope>NUCLEOTIDE SEQUENCE</scope>
    <source>
        <strain evidence="1">Berkeley</strain>
    </source>
</reference>
<evidence type="ECO:0000313" key="2">
    <source>
        <dbReference type="Proteomes" id="UP001165960"/>
    </source>
</evidence>
<comment type="caution">
    <text evidence="1">The sequence shown here is derived from an EMBL/GenBank/DDBJ whole genome shotgun (WGS) entry which is preliminary data.</text>
</comment>